<dbReference type="Proteomes" id="UP001620626">
    <property type="component" value="Unassembled WGS sequence"/>
</dbReference>
<feature type="signal peptide" evidence="1">
    <location>
        <begin position="1"/>
        <end position="19"/>
    </location>
</feature>
<evidence type="ECO:0000256" key="1">
    <source>
        <dbReference type="SAM" id="SignalP"/>
    </source>
</evidence>
<organism evidence="2 3">
    <name type="scientific">Heterodera trifolii</name>
    <dbReference type="NCBI Taxonomy" id="157864"/>
    <lineage>
        <taxon>Eukaryota</taxon>
        <taxon>Metazoa</taxon>
        <taxon>Ecdysozoa</taxon>
        <taxon>Nematoda</taxon>
        <taxon>Chromadorea</taxon>
        <taxon>Rhabditida</taxon>
        <taxon>Tylenchina</taxon>
        <taxon>Tylenchomorpha</taxon>
        <taxon>Tylenchoidea</taxon>
        <taxon>Heteroderidae</taxon>
        <taxon>Heteroderinae</taxon>
        <taxon>Heterodera</taxon>
    </lineage>
</organism>
<name>A0ABD2JME6_9BILA</name>
<gene>
    <name evidence="2" type="ORF">niasHT_024334</name>
</gene>
<dbReference type="InterPro" id="IPR029034">
    <property type="entry name" value="Cystine-knot_cytokine"/>
</dbReference>
<keyword evidence="3" id="KW-1185">Reference proteome</keyword>
<evidence type="ECO:0000313" key="2">
    <source>
        <dbReference type="EMBL" id="KAL3091752.1"/>
    </source>
</evidence>
<dbReference type="SUPFAM" id="SSF57501">
    <property type="entry name" value="Cystine-knot cytokines"/>
    <property type="match status" value="1"/>
</dbReference>
<dbReference type="AlphaFoldDB" id="A0ABD2JME6"/>
<comment type="caution">
    <text evidence="2">The sequence shown here is derived from an EMBL/GenBank/DDBJ whole genome shotgun (WGS) entry which is preliminary data.</text>
</comment>
<keyword evidence="1" id="KW-0732">Signal</keyword>
<sequence>MHFLQCLPFLLLFLPLLRHFLPVQIAVSFASDQFLSESSAEANQCEFSLQKVPGLSPLVKTDRNGRSCRGEVKLPFCRGFCKSKESGTHSFPHREQEAYFCGIVTDNAQMKNVTLDECEEGADEEARLVQISTATECKCIKMT</sequence>
<protein>
    <submittedName>
        <fullName evidence="2">Uncharacterized protein</fullName>
    </submittedName>
</protein>
<proteinExistence type="predicted"/>
<reference evidence="2 3" key="1">
    <citation type="submission" date="2024-10" db="EMBL/GenBank/DDBJ databases">
        <authorList>
            <person name="Kim D."/>
        </authorList>
    </citation>
    <scope>NUCLEOTIDE SEQUENCE [LARGE SCALE GENOMIC DNA]</scope>
    <source>
        <strain evidence="2">BH-2024</strain>
    </source>
</reference>
<accession>A0ABD2JME6</accession>
<dbReference type="Gene3D" id="2.10.90.10">
    <property type="entry name" value="Cystine-knot cytokines"/>
    <property type="match status" value="1"/>
</dbReference>
<dbReference type="EMBL" id="JBICBT010000941">
    <property type="protein sequence ID" value="KAL3091752.1"/>
    <property type="molecule type" value="Genomic_DNA"/>
</dbReference>
<evidence type="ECO:0000313" key="3">
    <source>
        <dbReference type="Proteomes" id="UP001620626"/>
    </source>
</evidence>
<feature type="chain" id="PRO_5044762131" evidence="1">
    <location>
        <begin position="20"/>
        <end position="143"/>
    </location>
</feature>